<accession>A0A820S778</accession>
<name>A0A820S778_9BILA</name>
<comment type="caution">
    <text evidence="1">The sequence shown here is derived from an EMBL/GenBank/DDBJ whole genome shotgun (WGS) entry which is preliminary data.</text>
</comment>
<feature type="non-terminal residue" evidence="1">
    <location>
        <position position="1"/>
    </location>
</feature>
<dbReference type="EMBL" id="CAJOBB010030918">
    <property type="protein sequence ID" value="CAF4446896.1"/>
    <property type="molecule type" value="Genomic_DNA"/>
</dbReference>
<evidence type="ECO:0000313" key="1">
    <source>
        <dbReference type="EMBL" id="CAF4446896.1"/>
    </source>
</evidence>
<feature type="non-terminal residue" evidence="1">
    <location>
        <position position="25"/>
    </location>
</feature>
<organism evidence="1 2">
    <name type="scientific">Adineta steineri</name>
    <dbReference type="NCBI Taxonomy" id="433720"/>
    <lineage>
        <taxon>Eukaryota</taxon>
        <taxon>Metazoa</taxon>
        <taxon>Spiralia</taxon>
        <taxon>Gnathifera</taxon>
        <taxon>Rotifera</taxon>
        <taxon>Eurotatoria</taxon>
        <taxon>Bdelloidea</taxon>
        <taxon>Adinetida</taxon>
        <taxon>Adinetidae</taxon>
        <taxon>Adineta</taxon>
    </lineage>
</organism>
<protein>
    <submittedName>
        <fullName evidence="1">Uncharacterized protein</fullName>
    </submittedName>
</protein>
<proteinExistence type="predicted"/>
<dbReference type="AlphaFoldDB" id="A0A820S778"/>
<gene>
    <name evidence="1" type="ORF">KXQ929_LOCUS53717</name>
</gene>
<evidence type="ECO:0000313" key="2">
    <source>
        <dbReference type="Proteomes" id="UP000663868"/>
    </source>
</evidence>
<dbReference type="Proteomes" id="UP000663868">
    <property type="component" value="Unassembled WGS sequence"/>
</dbReference>
<reference evidence="1" key="1">
    <citation type="submission" date="2021-02" db="EMBL/GenBank/DDBJ databases">
        <authorList>
            <person name="Nowell W R."/>
        </authorList>
    </citation>
    <scope>NUCLEOTIDE SEQUENCE</scope>
</reference>
<sequence>ESDSHDETLSLLYDWQKSDADHVRV</sequence>